<keyword evidence="2" id="KW-1185">Reference proteome</keyword>
<accession>A0AAV4XZI3</accession>
<evidence type="ECO:0000313" key="1">
    <source>
        <dbReference type="EMBL" id="GIZ00497.1"/>
    </source>
</evidence>
<sequence length="82" mass="9938">MPHMRINRRLRIQKEMQENEGLRQALSQSFHYSSLDTGFHSSLLKEMKEFYKNLLQRQITRMKFLKLLTKPITSDEIEQKIK</sequence>
<name>A0AAV4XZI3_CAEEX</name>
<dbReference type="Proteomes" id="UP001054945">
    <property type="component" value="Unassembled WGS sequence"/>
</dbReference>
<comment type="caution">
    <text evidence="1">The sequence shown here is derived from an EMBL/GenBank/DDBJ whole genome shotgun (WGS) entry which is preliminary data.</text>
</comment>
<reference evidence="1 2" key="1">
    <citation type="submission" date="2021-06" db="EMBL/GenBank/DDBJ databases">
        <title>Caerostris extrusa draft genome.</title>
        <authorList>
            <person name="Kono N."/>
            <person name="Arakawa K."/>
        </authorList>
    </citation>
    <scope>NUCLEOTIDE SEQUENCE [LARGE SCALE GENOMIC DNA]</scope>
</reference>
<proteinExistence type="predicted"/>
<protein>
    <submittedName>
        <fullName evidence="1">Uncharacterized protein</fullName>
    </submittedName>
</protein>
<dbReference type="AlphaFoldDB" id="A0AAV4XZI3"/>
<evidence type="ECO:0000313" key="2">
    <source>
        <dbReference type="Proteomes" id="UP001054945"/>
    </source>
</evidence>
<gene>
    <name evidence="1" type="ORF">CEXT_348071</name>
</gene>
<dbReference type="EMBL" id="BPLR01018544">
    <property type="protein sequence ID" value="GIZ00497.1"/>
    <property type="molecule type" value="Genomic_DNA"/>
</dbReference>
<organism evidence="1 2">
    <name type="scientific">Caerostris extrusa</name>
    <name type="common">Bark spider</name>
    <name type="synonym">Caerostris bankana</name>
    <dbReference type="NCBI Taxonomy" id="172846"/>
    <lineage>
        <taxon>Eukaryota</taxon>
        <taxon>Metazoa</taxon>
        <taxon>Ecdysozoa</taxon>
        <taxon>Arthropoda</taxon>
        <taxon>Chelicerata</taxon>
        <taxon>Arachnida</taxon>
        <taxon>Araneae</taxon>
        <taxon>Araneomorphae</taxon>
        <taxon>Entelegynae</taxon>
        <taxon>Araneoidea</taxon>
        <taxon>Araneidae</taxon>
        <taxon>Caerostris</taxon>
    </lineage>
</organism>